<dbReference type="InterPro" id="IPR015300">
    <property type="entry name" value="DNA-bd_pseudobarrel_sf"/>
</dbReference>
<dbReference type="PANTHER" id="PTHR31384:SF94">
    <property type="entry name" value="AUXIN RESPONSE FACTOR 17"/>
    <property type="match status" value="1"/>
</dbReference>
<dbReference type="Pfam" id="PF02362">
    <property type="entry name" value="B3"/>
    <property type="match status" value="1"/>
</dbReference>
<dbReference type="InterPro" id="IPR044835">
    <property type="entry name" value="ARF_plant"/>
</dbReference>
<evidence type="ECO:0000256" key="5">
    <source>
        <dbReference type="ARBA" id="ARBA00023242"/>
    </source>
</evidence>
<dbReference type="InterPro" id="IPR003340">
    <property type="entry name" value="B3_DNA-bd"/>
</dbReference>
<dbReference type="Gene3D" id="2.40.330.10">
    <property type="entry name" value="DNA-binding pseudobarrel domain"/>
    <property type="match status" value="1"/>
</dbReference>
<reference evidence="8" key="2">
    <citation type="submission" date="2025-08" db="UniProtKB">
        <authorList>
            <consortium name="RefSeq"/>
        </authorList>
    </citation>
    <scope>IDENTIFICATION</scope>
    <source>
        <tissue evidence="8">Leaf</tissue>
    </source>
</reference>
<keyword evidence="4" id="KW-0804">Transcription</keyword>
<evidence type="ECO:0000256" key="1">
    <source>
        <dbReference type="ARBA" id="ARBA00004123"/>
    </source>
</evidence>
<proteinExistence type="predicted"/>
<dbReference type="PROSITE" id="PS50863">
    <property type="entry name" value="B3"/>
    <property type="match status" value="1"/>
</dbReference>
<dbReference type="GeneID" id="104743443"/>
<evidence type="ECO:0000256" key="3">
    <source>
        <dbReference type="ARBA" id="ARBA00023125"/>
    </source>
</evidence>
<keyword evidence="7" id="KW-1185">Reference proteome</keyword>
<evidence type="ECO:0000313" key="7">
    <source>
        <dbReference type="Proteomes" id="UP000694864"/>
    </source>
</evidence>
<keyword evidence="3" id="KW-0238">DNA-binding</keyword>
<evidence type="ECO:0000256" key="4">
    <source>
        <dbReference type="ARBA" id="ARBA00023163"/>
    </source>
</evidence>
<accession>A0ABM1QW90</accession>
<sequence>MADFDHLQRRVYYSPQGHVENFTSSDIVRCLCSDLAVVPCQLVTAKYLADPKTDEVFAYFKLKPPTSDDPNEETSSSRERIRSAADGFIKVLDQSDVTNPGECTISAACLGADKVLPKEDTLLSIHDIHSQEWKLKHSYDSTLEVHKFTDGWDKFFLTKQLCPGDSLVFVKTRVGLTIGIRRVTVPGSTSVDSPFHYPTRVDDVHGGQKLIRTGKGLLSVAALGEALAKSQIGRPFDVVYYPHVGSSSFVLDRQRVYNAIWNVTWPPGMKVRKWVMVQDQLRVICHEGSVISSIKKDKDWLTGIKKYGSVEEFVNFWEVEPVPEPFSGKKRKIGDMTATQAPTTGQTMPDLNLPL</sequence>
<organism evidence="7 8">
    <name type="scientific">Camelina sativa</name>
    <name type="common">False flax</name>
    <name type="synonym">Myagrum sativum</name>
    <dbReference type="NCBI Taxonomy" id="90675"/>
    <lineage>
        <taxon>Eukaryota</taxon>
        <taxon>Viridiplantae</taxon>
        <taxon>Streptophyta</taxon>
        <taxon>Embryophyta</taxon>
        <taxon>Tracheophyta</taxon>
        <taxon>Spermatophyta</taxon>
        <taxon>Magnoliopsida</taxon>
        <taxon>eudicotyledons</taxon>
        <taxon>Gunneridae</taxon>
        <taxon>Pentapetalae</taxon>
        <taxon>rosids</taxon>
        <taxon>malvids</taxon>
        <taxon>Brassicales</taxon>
        <taxon>Brassicaceae</taxon>
        <taxon>Camelineae</taxon>
        <taxon>Camelina</taxon>
    </lineage>
</organism>
<evidence type="ECO:0000259" key="6">
    <source>
        <dbReference type="PROSITE" id="PS50863"/>
    </source>
</evidence>
<gene>
    <name evidence="8" type="primary">LOC104743443</name>
</gene>
<keyword evidence="2" id="KW-0805">Transcription regulation</keyword>
<name>A0ABM1QW90_CAMSA</name>
<keyword evidence="5" id="KW-0539">Nucleus</keyword>
<dbReference type="Proteomes" id="UP000694864">
    <property type="component" value="Chromosome 14"/>
</dbReference>
<dbReference type="RefSeq" id="XP_019091028.1">
    <property type="nucleotide sequence ID" value="XM_019235483.1"/>
</dbReference>
<evidence type="ECO:0000256" key="2">
    <source>
        <dbReference type="ARBA" id="ARBA00023015"/>
    </source>
</evidence>
<evidence type="ECO:0000313" key="8">
    <source>
        <dbReference type="RefSeq" id="XP_019091028.1"/>
    </source>
</evidence>
<reference evidence="7" key="1">
    <citation type="journal article" date="2014" name="Nat. Commun.">
        <title>The emerging biofuel crop Camelina sativa retains a highly undifferentiated hexaploid genome structure.</title>
        <authorList>
            <person name="Kagale S."/>
            <person name="Koh C."/>
            <person name="Nixon J."/>
            <person name="Bollina V."/>
            <person name="Clarke W.E."/>
            <person name="Tuteja R."/>
            <person name="Spillane C."/>
            <person name="Robinson S.J."/>
            <person name="Links M.G."/>
            <person name="Clarke C."/>
            <person name="Higgins E.E."/>
            <person name="Huebert T."/>
            <person name="Sharpe A.G."/>
            <person name="Parkin I.A."/>
        </authorList>
    </citation>
    <scope>NUCLEOTIDE SEQUENCE [LARGE SCALE GENOMIC DNA]</scope>
    <source>
        <strain evidence="7">cv. DH55</strain>
    </source>
</reference>
<dbReference type="CDD" id="cd10017">
    <property type="entry name" value="B3_DNA"/>
    <property type="match status" value="1"/>
</dbReference>
<feature type="domain" description="TF-B3" evidence="6">
    <location>
        <begin position="88"/>
        <end position="184"/>
    </location>
</feature>
<dbReference type="PANTHER" id="PTHR31384">
    <property type="entry name" value="AUXIN RESPONSE FACTOR 4-RELATED"/>
    <property type="match status" value="1"/>
</dbReference>
<comment type="subcellular location">
    <subcellularLocation>
        <location evidence="1">Nucleus</location>
    </subcellularLocation>
</comment>
<protein>
    <submittedName>
        <fullName evidence="8">Auxin response factor 17-like</fullName>
    </submittedName>
</protein>
<dbReference type="SUPFAM" id="SSF101936">
    <property type="entry name" value="DNA-binding pseudobarrel domain"/>
    <property type="match status" value="1"/>
</dbReference>